<sequence length="393" mass="40139">MLAVLSIRRKLLRKAAAVAAFMGLAACDPAMMTSAGGSDGPRVNTSAPVPVALLVPRSDSSAGSVARSLENAARLAIASLDGVQIDLRVYDTAGNPQRAAAQAETAVAEGAKIILGPLRGEASNAAGVAVADNGVNVLSFSNNPSIAGGNVFILGPTFQNTANRLLRYAARQGTDSVVIVHPQNVEGEFGKAAIQTAAASSGVRVASIQSFPFSQEGVTSAVPRIRDAVSSSGADSLFLTSTAAGALPMFLDLLPAAGVDPATTQYMGLARWDVPPQILSMAGAQGGYFTLTDRGSTNAFESRYRAQFNADPHPLAGLAFDGINAIGSLIRQGRSDALSGRALTQGSGFQGATGIFRIRPDGTNERGLAVATVRNNQVTILDPAPSGFGGAGF</sequence>
<dbReference type="EMBL" id="FQXC01000001">
    <property type="protein sequence ID" value="SHG71142.1"/>
    <property type="molecule type" value="Genomic_DNA"/>
</dbReference>
<dbReference type="InterPro" id="IPR028082">
    <property type="entry name" value="Peripla_BP_I"/>
</dbReference>
<keyword evidence="3" id="KW-0813">Transport</keyword>
<feature type="signal peptide" evidence="4">
    <location>
        <begin position="1"/>
        <end position="25"/>
    </location>
</feature>
<dbReference type="GO" id="GO:0006865">
    <property type="term" value="P:amino acid transport"/>
    <property type="evidence" value="ECO:0007669"/>
    <property type="project" value="UniProtKB-KW"/>
</dbReference>
<evidence type="ECO:0000256" key="2">
    <source>
        <dbReference type="ARBA" id="ARBA00022729"/>
    </source>
</evidence>
<evidence type="ECO:0000256" key="1">
    <source>
        <dbReference type="ARBA" id="ARBA00010062"/>
    </source>
</evidence>
<dbReference type="PANTHER" id="PTHR30483:SF6">
    <property type="entry name" value="PERIPLASMIC BINDING PROTEIN OF ABC TRANSPORTER FOR NATURAL AMINO ACIDS"/>
    <property type="match status" value="1"/>
</dbReference>
<keyword evidence="7" id="KW-1185">Reference proteome</keyword>
<organism evidence="6 7">
    <name type="scientific">Marivita hallyeonensis</name>
    <dbReference type="NCBI Taxonomy" id="996342"/>
    <lineage>
        <taxon>Bacteria</taxon>
        <taxon>Pseudomonadati</taxon>
        <taxon>Pseudomonadota</taxon>
        <taxon>Alphaproteobacteria</taxon>
        <taxon>Rhodobacterales</taxon>
        <taxon>Roseobacteraceae</taxon>
        <taxon>Marivita</taxon>
    </lineage>
</organism>
<gene>
    <name evidence="6" type="ORF">SAMN05443551_0361</name>
</gene>
<name>A0A1M5M1D0_9RHOB</name>
<evidence type="ECO:0000313" key="7">
    <source>
        <dbReference type="Proteomes" id="UP000184221"/>
    </source>
</evidence>
<dbReference type="Gene3D" id="3.40.50.2300">
    <property type="match status" value="2"/>
</dbReference>
<dbReference type="Pfam" id="PF13458">
    <property type="entry name" value="Peripla_BP_6"/>
    <property type="match status" value="1"/>
</dbReference>
<dbReference type="InterPro" id="IPR028081">
    <property type="entry name" value="Leu-bd"/>
</dbReference>
<dbReference type="InterPro" id="IPR051010">
    <property type="entry name" value="BCAA_transport"/>
</dbReference>
<keyword evidence="2 4" id="KW-0732">Signal</keyword>
<feature type="chain" id="PRO_5012296505" evidence="4">
    <location>
        <begin position="26"/>
        <end position="393"/>
    </location>
</feature>
<evidence type="ECO:0000256" key="4">
    <source>
        <dbReference type="SAM" id="SignalP"/>
    </source>
</evidence>
<evidence type="ECO:0000313" key="6">
    <source>
        <dbReference type="EMBL" id="SHG71142.1"/>
    </source>
</evidence>
<dbReference type="OrthoDB" id="7210494at2"/>
<evidence type="ECO:0000259" key="5">
    <source>
        <dbReference type="Pfam" id="PF13458"/>
    </source>
</evidence>
<dbReference type="Proteomes" id="UP000184221">
    <property type="component" value="Unassembled WGS sequence"/>
</dbReference>
<dbReference type="STRING" id="996342.SAMN05443551_0361"/>
<reference evidence="6 7" key="1">
    <citation type="submission" date="2016-11" db="EMBL/GenBank/DDBJ databases">
        <authorList>
            <person name="Jaros S."/>
            <person name="Januszkiewicz K."/>
            <person name="Wedrychowicz H."/>
        </authorList>
    </citation>
    <scope>NUCLEOTIDE SEQUENCE [LARGE SCALE GENOMIC DNA]</scope>
    <source>
        <strain evidence="6 7">DSM 29431</strain>
    </source>
</reference>
<dbReference type="CDD" id="cd06339">
    <property type="entry name" value="PBP1_YraM_LppC_lipoprotein-like"/>
    <property type="match status" value="1"/>
</dbReference>
<feature type="domain" description="Leucine-binding protein" evidence="5">
    <location>
        <begin position="48"/>
        <end position="375"/>
    </location>
</feature>
<dbReference type="RefSeq" id="WP_072775813.1">
    <property type="nucleotide sequence ID" value="NZ_FQXC01000001.1"/>
</dbReference>
<dbReference type="AlphaFoldDB" id="A0A1M5M1D0"/>
<dbReference type="PANTHER" id="PTHR30483">
    <property type="entry name" value="LEUCINE-SPECIFIC-BINDING PROTEIN"/>
    <property type="match status" value="1"/>
</dbReference>
<evidence type="ECO:0000256" key="3">
    <source>
        <dbReference type="ARBA" id="ARBA00022970"/>
    </source>
</evidence>
<protein>
    <submittedName>
        <fullName evidence="6">Amino acid/amide ABC transporter substrate-binding protein, HAAT family</fullName>
    </submittedName>
</protein>
<comment type="similarity">
    <text evidence="1">Belongs to the leucine-binding protein family.</text>
</comment>
<accession>A0A1M5M1D0</accession>
<keyword evidence="3" id="KW-0029">Amino-acid transport</keyword>
<dbReference type="SUPFAM" id="SSF53822">
    <property type="entry name" value="Periplasmic binding protein-like I"/>
    <property type="match status" value="1"/>
</dbReference>
<proteinExistence type="inferred from homology"/>